<dbReference type="Gene3D" id="1.20.1250.20">
    <property type="entry name" value="MFS general substrate transporter like domains"/>
    <property type="match status" value="1"/>
</dbReference>
<feature type="domain" description="Major facilitator superfamily (MFS) profile" evidence="10">
    <location>
        <begin position="227"/>
        <end position="409"/>
    </location>
</feature>
<feature type="transmembrane region" description="Helical" evidence="9">
    <location>
        <begin position="52"/>
        <end position="72"/>
    </location>
</feature>
<dbReference type="AlphaFoldDB" id="A0A7K3TJY7"/>
<evidence type="ECO:0000256" key="9">
    <source>
        <dbReference type="SAM" id="Phobius"/>
    </source>
</evidence>
<evidence type="ECO:0000259" key="10">
    <source>
        <dbReference type="PROSITE" id="PS50850"/>
    </source>
</evidence>
<dbReference type="PANTHER" id="PTHR23513:SF9">
    <property type="entry name" value="ENTEROBACTIN EXPORTER ENTS"/>
    <property type="match status" value="1"/>
</dbReference>
<keyword evidence="3" id="KW-1003">Cell membrane</keyword>
<feature type="transmembrane region" description="Helical" evidence="9">
    <location>
        <begin position="218"/>
        <end position="242"/>
    </location>
</feature>
<protein>
    <recommendedName>
        <fullName evidence="8">Multidrug efflux pump Tap</fullName>
    </recommendedName>
</protein>
<dbReference type="InterPro" id="IPR011701">
    <property type="entry name" value="MFS"/>
</dbReference>
<feature type="transmembrane region" description="Helical" evidence="9">
    <location>
        <begin position="350"/>
        <end position="372"/>
    </location>
</feature>
<feature type="transmembrane region" description="Helical" evidence="9">
    <location>
        <begin position="20"/>
        <end position="46"/>
    </location>
</feature>
<organism evidence="11 12">
    <name type="scientific">Bifidobacterium avesanii</name>
    <dbReference type="NCBI Taxonomy" id="1798157"/>
    <lineage>
        <taxon>Bacteria</taxon>
        <taxon>Bacillati</taxon>
        <taxon>Actinomycetota</taxon>
        <taxon>Actinomycetes</taxon>
        <taxon>Bifidobacteriales</taxon>
        <taxon>Bifidobacteriaceae</taxon>
        <taxon>Bifidobacterium</taxon>
    </lineage>
</organism>
<keyword evidence="2" id="KW-0813">Transport</keyword>
<evidence type="ECO:0000256" key="6">
    <source>
        <dbReference type="ARBA" id="ARBA00023136"/>
    </source>
</evidence>
<keyword evidence="5 9" id="KW-1133">Transmembrane helix</keyword>
<dbReference type="SUPFAM" id="SSF103473">
    <property type="entry name" value="MFS general substrate transporter"/>
    <property type="match status" value="1"/>
</dbReference>
<feature type="transmembrane region" description="Helical" evidence="9">
    <location>
        <begin position="262"/>
        <end position="281"/>
    </location>
</feature>
<proteinExistence type="inferred from homology"/>
<name>A0A7K3TJY7_9BIFI</name>
<evidence type="ECO:0000313" key="12">
    <source>
        <dbReference type="Proteomes" id="UP000469763"/>
    </source>
</evidence>
<evidence type="ECO:0000256" key="3">
    <source>
        <dbReference type="ARBA" id="ARBA00022475"/>
    </source>
</evidence>
<dbReference type="PROSITE" id="PS50850">
    <property type="entry name" value="MFS"/>
    <property type="match status" value="1"/>
</dbReference>
<dbReference type="GO" id="GO:0005886">
    <property type="term" value="C:plasma membrane"/>
    <property type="evidence" value="ECO:0007669"/>
    <property type="project" value="UniProtKB-SubCell"/>
</dbReference>
<sequence length="409" mass="42902">MRFPHKGRGNGFLGGMTKQFSIVVFGQFFSQFGDNLFSIAIAWYLADLTGNPLLIGVVTAVFNVIPLCNTLTGAFADRHHKLPIMLSVTVCQIAVLGVGVAVLQFSSLPVVAALIAIQVACRIAGCFFDPALTVLIPQLVDEDALQQANGINQGVMLIGQIFGTVVGGILVSAMSPAVFLIVNMALYAVTLICLVVVRSMHRERMDDEDEDKGHWYAGLVFISKHAVLMHIVALAVIVNFALGPILSMDALWVSDYLHLSSSAFGGIEAAFVVGAILGSVLTGNIQVPFKAKMLGALFLMGLAVGVMSLFPSFAVSLAANALVGFAGGIVNVALYTIVQTYVPNEMLGRVSGALLALTTVSQPLGMAVGGAVADAVGLRILFLAGAALTLVVAVGSLAVRWDLGELRKS</sequence>
<keyword evidence="4 9" id="KW-0812">Transmembrane</keyword>
<dbReference type="EMBL" id="WHZY01000015">
    <property type="protein sequence ID" value="NEG79039.1"/>
    <property type="molecule type" value="Genomic_DNA"/>
</dbReference>
<dbReference type="Proteomes" id="UP000469763">
    <property type="component" value="Unassembled WGS sequence"/>
</dbReference>
<dbReference type="PANTHER" id="PTHR23513">
    <property type="entry name" value="INTEGRAL MEMBRANE EFFLUX PROTEIN-RELATED"/>
    <property type="match status" value="1"/>
</dbReference>
<dbReference type="InterPro" id="IPR036259">
    <property type="entry name" value="MFS_trans_sf"/>
</dbReference>
<dbReference type="Pfam" id="PF07690">
    <property type="entry name" value="MFS_1"/>
    <property type="match status" value="1"/>
</dbReference>
<evidence type="ECO:0000256" key="7">
    <source>
        <dbReference type="ARBA" id="ARBA00038075"/>
    </source>
</evidence>
<keyword evidence="6 9" id="KW-0472">Membrane</keyword>
<feature type="transmembrane region" description="Helical" evidence="9">
    <location>
        <begin position="378"/>
        <end position="399"/>
    </location>
</feature>
<evidence type="ECO:0000256" key="4">
    <source>
        <dbReference type="ARBA" id="ARBA00022692"/>
    </source>
</evidence>
<evidence type="ECO:0000256" key="5">
    <source>
        <dbReference type="ARBA" id="ARBA00022989"/>
    </source>
</evidence>
<evidence type="ECO:0000256" key="8">
    <source>
        <dbReference type="ARBA" id="ARBA00040914"/>
    </source>
</evidence>
<dbReference type="CDD" id="cd06173">
    <property type="entry name" value="MFS_MefA_like"/>
    <property type="match status" value="1"/>
</dbReference>
<feature type="transmembrane region" description="Helical" evidence="9">
    <location>
        <begin position="317"/>
        <end position="338"/>
    </location>
</feature>
<keyword evidence="12" id="KW-1185">Reference proteome</keyword>
<feature type="transmembrane region" description="Helical" evidence="9">
    <location>
        <begin position="84"/>
        <end position="105"/>
    </location>
</feature>
<accession>A0A7K3TJY7</accession>
<comment type="caution">
    <text evidence="11">The sequence shown here is derived from an EMBL/GenBank/DDBJ whole genome shotgun (WGS) entry which is preliminary data.</text>
</comment>
<dbReference type="OrthoDB" id="9815525at2"/>
<comment type="subcellular location">
    <subcellularLocation>
        <location evidence="1">Cell inner membrane</location>
        <topology evidence="1">Multi-pass membrane protein</topology>
    </subcellularLocation>
</comment>
<feature type="transmembrane region" description="Helical" evidence="9">
    <location>
        <begin position="111"/>
        <end position="136"/>
    </location>
</feature>
<dbReference type="GO" id="GO:0022857">
    <property type="term" value="F:transmembrane transporter activity"/>
    <property type="evidence" value="ECO:0007669"/>
    <property type="project" value="InterPro"/>
</dbReference>
<gene>
    <name evidence="11" type="ORF">GFD22_08685</name>
</gene>
<feature type="transmembrane region" description="Helical" evidence="9">
    <location>
        <begin position="293"/>
        <end position="311"/>
    </location>
</feature>
<evidence type="ECO:0000256" key="2">
    <source>
        <dbReference type="ARBA" id="ARBA00022448"/>
    </source>
</evidence>
<feature type="transmembrane region" description="Helical" evidence="9">
    <location>
        <begin position="177"/>
        <end position="197"/>
    </location>
</feature>
<evidence type="ECO:0000313" key="11">
    <source>
        <dbReference type="EMBL" id="NEG79039.1"/>
    </source>
</evidence>
<comment type="similarity">
    <text evidence="7">Belongs to the major facilitator superfamily. Drug:H(+) antiporter-3 (DHA3) (TC 2.A.1.21) family.</text>
</comment>
<reference evidence="11 12" key="1">
    <citation type="submission" date="2019-10" db="EMBL/GenBank/DDBJ databases">
        <title>Bifidobacterium from non-human primates.</title>
        <authorList>
            <person name="Modesto M."/>
        </authorList>
    </citation>
    <scope>NUCLEOTIDE SEQUENCE [LARGE SCALE GENOMIC DNA]</scope>
    <source>
        <strain evidence="11 12">TREC</strain>
    </source>
</reference>
<feature type="transmembrane region" description="Helical" evidence="9">
    <location>
        <begin position="148"/>
        <end position="171"/>
    </location>
</feature>
<evidence type="ECO:0000256" key="1">
    <source>
        <dbReference type="ARBA" id="ARBA00004429"/>
    </source>
</evidence>
<dbReference type="InterPro" id="IPR020846">
    <property type="entry name" value="MFS_dom"/>
</dbReference>